<protein>
    <recommendedName>
        <fullName evidence="2">DUF6484 domain-containing protein</fullName>
    </recommendedName>
</protein>
<feature type="domain" description="DUF6484" evidence="2">
    <location>
        <begin position="77"/>
        <end position="139"/>
    </location>
</feature>
<sequence length="213" mass="21620">MRDDGRGPTAELGSEALLIEGAEGEGAPAEGKGMDAGEADEGVIEGAEALLELVVAAHEERLAAEAEKAGPIDGVVVGRIVGFGGSGEPLVEAAVLGDGARGGVPARAMTALGPEDEGRDVALLFEGGRRDRPVVMGRMHVPEERASGAGRAAATATADGERLVFTAEKEIVLQCGDASITLTRAGKVLIRGAYLLTRSSGVNRIQGGSVQIN</sequence>
<feature type="compositionally biased region" description="Low complexity" evidence="1">
    <location>
        <begin position="10"/>
        <end position="31"/>
    </location>
</feature>
<feature type="region of interest" description="Disordered" evidence="1">
    <location>
        <begin position="1"/>
        <end position="37"/>
    </location>
</feature>
<dbReference type="InterPro" id="IPR045506">
    <property type="entry name" value="DUF6484"/>
</dbReference>
<evidence type="ECO:0000256" key="1">
    <source>
        <dbReference type="SAM" id="MobiDB-lite"/>
    </source>
</evidence>
<dbReference type="AlphaFoldDB" id="A0A4P2Q547"/>
<evidence type="ECO:0000313" key="3">
    <source>
        <dbReference type="EMBL" id="AUX24158.1"/>
    </source>
</evidence>
<dbReference type="Proteomes" id="UP000295781">
    <property type="component" value="Chromosome"/>
</dbReference>
<dbReference type="EMBL" id="CP012670">
    <property type="protein sequence ID" value="AUX24158.1"/>
    <property type="molecule type" value="Genomic_DNA"/>
</dbReference>
<accession>A0A4P2Q547</accession>
<organism evidence="3 4">
    <name type="scientific">Sorangium cellulosum</name>
    <name type="common">Polyangium cellulosum</name>
    <dbReference type="NCBI Taxonomy" id="56"/>
    <lineage>
        <taxon>Bacteria</taxon>
        <taxon>Pseudomonadati</taxon>
        <taxon>Myxococcota</taxon>
        <taxon>Polyangia</taxon>
        <taxon>Polyangiales</taxon>
        <taxon>Polyangiaceae</taxon>
        <taxon>Sorangium</taxon>
    </lineage>
</organism>
<dbReference type="Pfam" id="PF20093">
    <property type="entry name" value="DUF6484"/>
    <property type="match status" value="1"/>
</dbReference>
<name>A0A4P2Q547_SORCE</name>
<proteinExistence type="predicted"/>
<evidence type="ECO:0000259" key="2">
    <source>
        <dbReference type="Pfam" id="PF20093"/>
    </source>
</evidence>
<reference evidence="3 4" key="1">
    <citation type="submission" date="2015-09" db="EMBL/GenBank/DDBJ databases">
        <title>Sorangium comparison.</title>
        <authorList>
            <person name="Zaburannyi N."/>
            <person name="Bunk B."/>
            <person name="Overmann J."/>
            <person name="Mueller R."/>
        </authorList>
    </citation>
    <scope>NUCLEOTIDE SEQUENCE [LARGE SCALE GENOMIC DNA]</scope>
    <source>
        <strain evidence="3 4">So ceGT47</strain>
    </source>
</reference>
<evidence type="ECO:0000313" key="4">
    <source>
        <dbReference type="Proteomes" id="UP000295781"/>
    </source>
</evidence>
<gene>
    <name evidence="3" type="ORF">SOCEGT47_046950</name>
</gene>